<evidence type="ECO:0000256" key="4">
    <source>
        <dbReference type="ARBA" id="ARBA00022691"/>
    </source>
</evidence>
<accession>A0ABN0B1V2</accession>
<evidence type="ECO:0000256" key="6">
    <source>
        <dbReference type="ARBA" id="ARBA00023004"/>
    </source>
</evidence>
<dbReference type="Gene3D" id="3.40.50.12160">
    <property type="entry name" value="Methylthiotransferase, N-terminal domain"/>
    <property type="match status" value="1"/>
</dbReference>
<dbReference type="PANTHER" id="PTHR11918:SF45">
    <property type="entry name" value="THREONYLCARBAMOYLADENOSINE TRNA METHYLTHIOTRANSFERASE"/>
    <property type="match status" value="1"/>
</dbReference>
<protein>
    <submittedName>
        <fullName evidence="11">tRNA methylthiotransferase YqeV</fullName>
    </submittedName>
</protein>
<evidence type="ECO:0000256" key="2">
    <source>
        <dbReference type="ARBA" id="ARBA00022485"/>
    </source>
</evidence>
<dbReference type="EMBL" id="AEDQ01000003">
    <property type="protein sequence ID" value="EFL44739.1"/>
    <property type="molecule type" value="Genomic_DNA"/>
</dbReference>
<dbReference type="InterPro" id="IPR006467">
    <property type="entry name" value="MiaB-like_bact"/>
</dbReference>
<dbReference type="PROSITE" id="PS01278">
    <property type="entry name" value="MTTASE_RADICAL"/>
    <property type="match status" value="1"/>
</dbReference>
<keyword evidence="6" id="KW-0408">Iron</keyword>
<evidence type="ECO:0000256" key="7">
    <source>
        <dbReference type="ARBA" id="ARBA00023014"/>
    </source>
</evidence>
<evidence type="ECO:0000313" key="12">
    <source>
        <dbReference type="Proteomes" id="UP000004431"/>
    </source>
</evidence>
<evidence type="ECO:0000256" key="1">
    <source>
        <dbReference type="ARBA" id="ARBA00001966"/>
    </source>
</evidence>
<dbReference type="NCBIfam" id="TIGR01579">
    <property type="entry name" value="MiaB-like-C"/>
    <property type="match status" value="1"/>
</dbReference>
<keyword evidence="4" id="KW-0949">S-adenosyl-L-methionine</keyword>
<reference evidence="11 12" key="1">
    <citation type="submission" date="2010-08" db="EMBL/GenBank/DDBJ databases">
        <authorList>
            <person name="Durkin A.S."/>
            <person name="Madupu R."/>
            <person name="Torralba M."/>
            <person name="Gillis M."/>
            <person name="Methe B."/>
            <person name="Sutton G."/>
            <person name="Nelson K.E."/>
        </authorList>
    </citation>
    <scope>NUCLEOTIDE SEQUENCE [LARGE SCALE GENOMIC DNA]</scope>
    <source>
        <strain evidence="11 12">PB189-T1-4</strain>
    </source>
</reference>
<dbReference type="PROSITE" id="PS51449">
    <property type="entry name" value="MTTASE_N"/>
    <property type="match status" value="1"/>
</dbReference>
<feature type="domain" description="MTTase N-terminal" evidence="9">
    <location>
        <begin position="32"/>
        <end position="145"/>
    </location>
</feature>
<dbReference type="NCBIfam" id="TIGR00089">
    <property type="entry name" value="MiaB/RimO family radical SAM methylthiotransferase"/>
    <property type="match status" value="1"/>
</dbReference>
<dbReference type="SFLD" id="SFLDS00029">
    <property type="entry name" value="Radical_SAM"/>
    <property type="match status" value="1"/>
</dbReference>
<dbReference type="CDD" id="cd01335">
    <property type="entry name" value="Radical_SAM"/>
    <property type="match status" value="1"/>
</dbReference>
<dbReference type="InterPro" id="IPR006638">
    <property type="entry name" value="Elp3/MiaA/NifB-like_rSAM"/>
</dbReference>
<dbReference type="InterPro" id="IPR007197">
    <property type="entry name" value="rSAM"/>
</dbReference>
<proteinExistence type="predicted"/>
<sequence>MEHLAHPSSLETNKPSAEAISTPDDTQSARPPKVAFINLGCRVNRVETDVIASELERAGCEVVPQTEADAIIINTCAVTSEAEAKTRKVVRRAAKLAHTPFVVATGCVASLHADEISSIAENVNVQVNKAQVASCVLNEFGCIAGSVDDSGNLISTPTPTGRTRPGIKVQDGCNNRCSFCIVWKARGPACSADVDEIISQVRATQAHGAHEVVLTGINLGDYRYEYKGSRLRLPGLLSEIMKQTSIERIRLSSIEPPDITDELLDVIAGSEGRIAQFLHICLQSGCDATLRRMKRNYTTAFYRSAVERARDRMPHVALGTDLIVGFPGETDDEFATSYKFCKDIGFAKMHIFRYSKRSGTPAATAEGQVDPHVMAARSRTMHELAAQMRYTQAQKLVGMRDSVVVQTAGYGITSGLFDAHVDKTIPIDTLIDVTIASVMPDSSLIVTRI</sequence>
<evidence type="ECO:0000256" key="5">
    <source>
        <dbReference type="ARBA" id="ARBA00022723"/>
    </source>
</evidence>
<keyword evidence="3" id="KW-0808">Transferase</keyword>
<evidence type="ECO:0000259" key="9">
    <source>
        <dbReference type="PROSITE" id="PS51449"/>
    </source>
</evidence>
<dbReference type="SMART" id="SM00729">
    <property type="entry name" value="Elp3"/>
    <property type="match status" value="1"/>
</dbReference>
<keyword evidence="5" id="KW-0479">Metal-binding</keyword>
<dbReference type="Pfam" id="PF04055">
    <property type="entry name" value="Radical_SAM"/>
    <property type="match status" value="1"/>
</dbReference>
<dbReference type="PANTHER" id="PTHR11918">
    <property type="entry name" value="RADICAL SAM PROTEINS"/>
    <property type="match status" value="1"/>
</dbReference>
<dbReference type="Gene3D" id="3.80.30.20">
    <property type="entry name" value="tm_1862 like domain"/>
    <property type="match status" value="1"/>
</dbReference>
<evidence type="ECO:0000256" key="3">
    <source>
        <dbReference type="ARBA" id="ARBA00022679"/>
    </source>
</evidence>
<dbReference type="Pfam" id="PF00919">
    <property type="entry name" value="UPF0004"/>
    <property type="match status" value="1"/>
</dbReference>
<gene>
    <name evidence="11" type="primary">yqeV</name>
    <name evidence="11" type="ORF">HMPREF9248_0754</name>
</gene>
<evidence type="ECO:0000313" key="11">
    <source>
        <dbReference type="EMBL" id="EFL44739.1"/>
    </source>
</evidence>
<keyword evidence="7" id="KW-0411">Iron-sulfur</keyword>
<dbReference type="InterPro" id="IPR005839">
    <property type="entry name" value="Methylthiotransferase"/>
</dbReference>
<dbReference type="InterPro" id="IPR058240">
    <property type="entry name" value="rSAM_sf"/>
</dbReference>
<evidence type="ECO:0000256" key="8">
    <source>
        <dbReference type="SAM" id="MobiDB-lite"/>
    </source>
</evidence>
<comment type="caution">
    <text evidence="11">The sequence shown here is derived from an EMBL/GenBank/DDBJ whole genome shotgun (WGS) entry which is preliminary data.</text>
</comment>
<feature type="region of interest" description="Disordered" evidence="8">
    <location>
        <begin position="1"/>
        <end position="31"/>
    </location>
</feature>
<organism evidence="11 12">
    <name type="scientific">Fannyhessea vaginae PB189-T1-4</name>
    <dbReference type="NCBI Taxonomy" id="866774"/>
    <lineage>
        <taxon>Bacteria</taxon>
        <taxon>Bacillati</taxon>
        <taxon>Actinomycetota</taxon>
        <taxon>Coriobacteriia</taxon>
        <taxon>Coriobacteriales</taxon>
        <taxon>Atopobiaceae</taxon>
        <taxon>Fannyhessea</taxon>
    </lineage>
</organism>
<dbReference type="InterPro" id="IPR038135">
    <property type="entry name" value="Methylthiotransferase_N_sf"/>
</dbReference>
<dbReference type="InterPro" id="IPR013848">
    <property type="entry name" value="Methylthiotransferase_N"/>
</dbReference>
<dbReference type="InterPro" id="IPR020612">
    <property type="entry name" value="Methylthiotransferase_CS"/>
</dbReference>
<keyword evidence="12" id="KW-1185">Reference proteome</keyword>
<keyword evidence="2" id="KW-0004">4Fe-4S</keyword>
<dbReference type="Proteomes" id="UP000004431">
    <property type="component" value="Unassembled WGS sequence"/>
</dbReference>
<dbReference type="SFLD" id="SFLDG01082">
    <property type="entry name" value="B12-binding_domain_containing"/>
    <property type="match status" value="1"/>
</dbReference>
<name>A0ABN0B1V2_9ACTN</name>
<comment type="cofactor">
    <cofactor evidence="1">
        <name>[4Fe-4S] cluster</name>
        <dbReference type="ChEBI" id="CHEBI:49883"/>
    </cofactor>
</comment>
<dbReference type="PROSITE" id="PS51918">
    <property type="entry name" value="RADICAL_SAM"/>
    <property type="match status" value="1"/>
</dbReference>
<dbReference type="SUPFAM" id="SSF102114">
    <property type="entry name" value="Radical SAM enzymes"/>
    <property type="match status" value="1"/>
</dbReference>
<dbReference type="InterPro" id="IPR023404">
    <property type="entry name" value="rSAM_horseshoe"/>
</dbReference>
<evidence type="ECO:0000259" key="10">
    <source>
        <dbReference type="PROSITE" id="PS51918"/>
    </source>
</evidence>
<feature type="domain" description="Radical SAM core" evidence="10">
    <location>
        <begin position="159"/>
        <end position="391"/>
    </location>
</feature>
<dbReference type="RefSeq" id="WP_006303519.1">
    <property type="nucleotide sequence ID" value="NZ_AEDQ01000003.1"/>
</dbReference>